<sequence>MANIEFKVYSEKSPINLNVRFYHNQIDLSTKSNIFIEKGDFRLKKIGVGKKSKATVSIINEELKEKTETLHKKIMEKFKEDYPKGNTLDKRWLLRIVDDFHNRAVDENDIRYFLTPFISDYIGKAKNKINPKSGKLLDSKTITRYKYTLNKIKEYEEYLGERIRLENVDLDFHNDFLHYLLEVCVPYGEETIRKFINHIRQFVNDAKLQGFKTSLDIDSPKFTYKSGETIDTYLNESEIQTLFNLDLTGNERLENTRDLFIAGLRTGLRISDLKRINTFEISDNKIQIAELEKTDSYIEIPLHPQLKFILEKRNGIFPELSEQRFNENVKDLCNQAGINEVILGSLKNPETNRKEKGYYPKYKLIASHTCRRSFVTNLYGKLPDLSIMAITGHKKHSQFLDYVKITNKEHVNNLEKYWEEEEKEKQKQKQEMVDRRMKIAFGDKRK</sequence>
<dbReference type="GO" id="GO:0006310">
    <property type="term" value="P:DNA recombination"/>
    <property type="evidence" value="ECO:0007669"/>
    <property type="project" value="UniProtKB-KW"/>
</dbReference>
<evidence type="ECO:0000256" key="1">
    <source>
        <dbReference type="ARBA" id="ARBA00023125"/>
    </source>
</evidence>
<dbReference type="InterPro" id="IPR025269">
    <property type="entry name" value="SAM-like_dom"/>
</dbReference>
<feature type="region of interest" description="Disordered" evidence="3">
    <location>
        <begin position="424"/>
        <end position="446"/>
    </location>
</feature>
<dbReference type="InterPro" id="IPR010998">
    <property type="entry name" value="Integrase_recombinase_N"/>
</dbReference>
<feature type="domain" description="Phage integrase SAM-like" evidence="4">
    <location>
        <begin position="132"/>
        <end position="210"/>
    </location>
</feature>
<dbReference type="InterPro" id="IPR013762">
    <property type="entry name" value="Integrase-like_cat_sf"/>
</dbReference>
<dbReference type="SUPFAM" id="SSF56349">
    <property type="entry name" value="DNA breaking-rejoining enzymes"/>
    <property type="match status" value="1"/>
</dbReference>
<comment type="caution">
    <text evidence="5">The sequence shown here is derived from an EMBL/GenBank/DDBJ whole genome shotgun (WGS) entry which is preliminary data.</text>
</comment>
<evidence type="ECO:0000256" key="3">
    <source>
        <dbReference type="SAM" id="MobiDB-lite"/>
    </source>
</evidence>
<protein>
    <submittedName>
        <fullName evidence="5">Phage integrase SAM-like domain-containing protein</fullName>
    </submittedName>
</protein>
<accession>A0ABD5B774</accession>
<dbReference type="AlphaFoldDB" id="A0ABD5B774"/>
<keyword evidence="1" id="KW-0238">DNA-binding</keyword>
<dbReference type="Pfam" id="PF13102">
    <property type="entry name" value="Phage_int_SAM_5"/>
    <property type="match status" value="1"/>
</dbReference>
<dbReference type="GO" id="GO:0003677">
    <property type="term" value="F:DNA binding"/>
    <property type="evidence" value="ECO:0007669"/>
    <property type="project" value="UniProtKB-KW"/>
</dbReference>
<dbReference type="Proteomes" id="UP001239265">
    <property type="component" value="Unassembled WGS sequence"/>
</dbReference>
<dbReference type="Gene3D" id="1.10.150.130">
    <property type="match status" value="1"/>
</dbReference>
<organism evidence="5 6">
    <name type="scientific">Elizabethkingia miricola</name>
    <name type="common">Chryseobacterium miricola</name>
    <dbReference type="NCBI Taxonomy" id="172045"/>
    <lineage>
        <taxon>Bacteria</taxon>
        <taxon>Pseudomonadati</taxon>
        <taxon>Bacteroidota</taxon>
        <taxon>Flavobacteriia</taxon>
        <taxon>Flavobacteriales</taxon>
        <taxon>Weeksellaceae</taxon>
        <taxon>Elizabethkingia</taxon>
    </lineage>
</organism>
<proteinExistence type="predicted"/>
<dbReference type="EMBL" id="JAUCQJ010000003">
    <property type="protein sequence ID" value="MDQ8749268.1"/>
    <property type="molecule type" value="Genomic_DNA"/>
</dbReference>
<evidence type="ECO:0000313" key="6">
    <source>
        <dbReference type="Proteomes" id="UP001239265"/>
    </source>
</evidence>
<dbReference type="RefSeq" id="WP_309046637.1">
    <property type="nucleotide sequence ID" value="NZ_JAUCQJ010000003.1"/>
</dbReference>
<name>A0ABD5B774_ELIMR</name>
<evidence type="ECO:0000259" key="4">
    <source>
        <dbReference type="Pfam" id="PF13102"/>
    </source>
</evidence>
<keyword evidence="2" id="KW-0233">DNA recombination</keyword>
<gene>
    <name evidence="5" type="ORF">QT385_11510</name>
</gene>
<evidence type="ECO:0000313" key="5">
    <source>
        <dbReference type="EMBL" id="MDQ8749268.1"/>
    </source>
</evidence>
<reference evidence="5 6" key="1">
    <citation type="submission" date="2023-06" db="EMBL/GenBank/DDBJ databases">
        <title>Nosocomial Elizabethkingia miricola genome.</title>
        <authorList>
            <person name="Morgado S."/>
            <person name="Fonseca E."/>
            <person name="Freitas F."/>
            <person name="Vicente A.C."/>
        </authorList>
    </citation>
    <scope>NUCLEOTIDE SEQUENCE [LARGE SCALE GENOMIC DNA]</scope>
    <source>
        <strain evidence="5 6">EM15</strain>
    </source>
</reference>
<dbReference type="Gene3D" id="1.10.443.10">
    <property type="entry name" value="Intergrase catalytic core"/>
    <property type="match status" value="1"/>
</dbReference>
<dbReference type="InterPro" id="IPR011010">
    <property type="entry name" value="DNA_brk_join_enz"/>
</dbReference>
<evidence type="ECO:0000256" key="2">
    <source>
        <dbReference type="ARBA" id="ARBA00023172"/>
    </source>
</evidence>